<dbReference type="STRING" id="1123357.SAMN02745244_03257"/>
<reference evidence="2 3" key="1">
    <citation type="submission" date="2016-11" db="EMBL/GenBank/DDBJ databases">
        <authorList>
            <person name="Jaros S."/>
            <person name="Januszkiewicz K."/>
            <person name="Wedrychowicz H."/>
        </authorList>
    </citation>
    <scope>NUCLEOTIDE SEQUENCE [LARGE SCALE GENOMIC DNA]</scope>
    <source>
        <strain evidence="2 3">DSM 12906</strain>
    </source>
</reference>
<evidence type="ECO:0000259" key="1">
    <source>
        <dbReference type="Pfam" id="PF03992"/>
    </source>
</evidence>
<keyword evidence="3" id="KW-1185">Reference proteome</keyword>
<dbReference type="AlphaFoldDB" id="A0A1M6M5M9"/>
<sequence>MFAVNRFRDVGAEFEREAQQVVEFWRAREGCESMDLVRNLDDPGLWAIVSRWRDVGSYRRSFNGFEAKMVLTPLLLRAVDEPSAYLAPGDI</sequence>
<gene>
    <name evidence="2" type="ORF">SAMN02745244_03257</name>
</gene>
<organism evidence="2 3">
    <name type="scientific">Tessaracoccus bendigoensis DSM 12906</name>
    <dbReference type="NCBI Taxonomy" id="1123357"/>
    <lineage>
        <taxon>Bacteria</taxon>
        <taxon>Bacillati</taxon>
        <taxon>Actinomycetota</taxon>
        <taxon>Actinomycetes</taxon>
        <taxon>Propionibacteriales</taxon>
        <taxon>Propionibacteriaceae</taxon>
        <taxon>Tessaracoccus</taxon>
    </lineage>
</organism>
<dbReference type="SUPFAM" id="SSF54909">
    <property type="entry name" value="Dimeric alpha+beta barrel"/>
    <property type="match status" value="1"/>
</dbReference>
<dbReference type="InterPro" id="IPR007138">
    <property type="entry name" value="ABM_dom"/>
</dbReference>
<protein>
    <submittedName>
        <fullName evidence="2">Antibiotic biosynthesis monooxygenase</fullName>
    </submittedName>
</protein>
<name>A0A1M6M5M9_9ACTN</name>
<dbReference type="EMBL" id="FQZG01000081">
    <property type="protein sequence ID" value="SHJ78738.1"/>
    <property type="molecule type" value="Genomic_DNA"/>
</dbReference>
<evidence type="ECO:0000313" key="3">
    <source>
        <dbReference type="Proteomes" id="UP000184512"/>
    </source>
</evidence>
<keyword evidence="2" id="KW-0503">Monooxygenase</keyword>
<accession>A0A1M6M5M9</accession>
<dbReference type="InterPro" id="IPR011008">
    <property type="entry name" value="Dimeric_a/b-barrel"/>
</dbReference>
<dbReference type="Gene3D" id="3.30.70.100">
    <property type="match status" value="1"/>
</dbReference>
<dbReference type="RefSeq" id="WP_073190326.1">
    <property type="nucleotide sequence ID" value="NZ_FQZG01000081.1"/>
</dbReference>
<feature type="domain" description="ABM" evidence="1">
    <location>
        <begin position="11"/>
        <end position="61"/>
    </location>
</feature>
<dbReference type="GO" id="GO:0004497">
    <property type="term" value="F:monooxygenase activity"/>
    <property type="evidence" value="ECO:0007669"/>
    <property type="project" value="UniProtKB-KW"/>
</dbReference>
<dbReference type="Pfam" id="PF03992">
    <property type="entry name" value="ABM"/>
    <property type="match status" value="1"/>
</dbReference>
<dbReference type="OrthoDB" id="5193042at2"/>
<keyword evidence="2" id="KW-0560">Oxidoreductase</keyword>
<evidence type="ECO:0000313" key="2">
    <source>
        <dbReference type="EMBL" id="SHJ78738.1"/>
    </source>
</evidence>
<dbReference type="Proteomes" id="UP000184512">
    <property type="component" value="Unassembled WGS sequence"/>
</dbReference>
<proteinExistence type="predicted"/>